<sequence>MDDKEDNRLTKSFVQQMLNALETVTKKAKNGKKALITTGVGRFYSNGIKTDKPADNEAKDLTNAIYLLLRTILTFPIPTIAVLNGHAFGAGAMLALCHDYRYMNATKGWIGYPLLDIGVILPLPLFEVLKTKLGNPTLVRDLIQLKRRLDGREAERVLFVDRAVEGERLMEEAVGFAARAAGLCDSCEVYQGIKRNMYSTLEALLKETDKPLVFVAKL</sequence>
<dbReference type="Pfam" id="PF00378">
    <property type="entry name" value="ECH_1"/>
    <property type="match status" value="1"/>
</dbReference>
<dbReference type="InterPro" id="IPR029045">
    <property type="entry name" value="ClpP/crotonase-like_dom_sf"/>
</dbReference>
<accession>A0A6B2LH24</accession>
<dbReference type="CDD" id="cd06558">
    <property type="entry name" value="crotonase-like"/>
    <property type="match status" value="1"/>
</dbReference>
<proteinExistence type="predicted"/>
<dbReference type="GO" id="GO:0005777">
    <property type="term" value="C:peroxisome"/>
    <property type="evidence" value="ECO:0007669"/>
    <property type="project" value="TreeGrafter"/>
</dbReference>
<dbReference type="Gene3D" id="3.90.226.10">
    <property type="entry name" value="2-enoyl-CoA Hydratase, Chain A, domain 1"/>
    <property type="match status" value="1"/>
</dbReference>
<protein>
    <recommendedName>
        <fullName evidence="2">Enoyl-CoA hydratase</fullName>
    </recommendedName>
</protein>
<dbReference type="SUPFAM" id="SSF52096">
    <property type="entry name" value="ClpP/crotonase"/>
    <property type="match status" value="1"/>
</dbReference>
<evidence type="ECO:0008006" key="2">
    <source>
        <dbReference type="Google" id="ProtNLM"/>
    </source>
</evidence>
<dbReference type="GO" id="GO:0004165">
    <property type="term" value="F:delta(3)-delta(2)-enoyl-CoA isomerase activity"/>
    <property type="evidence" value="ECO:0007669"/>
    <property type="project" value="TreeGrafter"/>
</dbReference>
<reference evidence="1" key="1">
    <citation type="journal article" date="2020" name="J. Eukaryot. Microbiol.">
        <title>De novo Sequencing, Assembly and Annotation of the Transcriptome for the Free-Living Testate Amoeba Arcella intermedia.</title>
        <authorList>
            <person name="Ribeiro G.M."/>
            <person name="Porfirio-Sousa A.L."/>
            <person name="Maurer-Alcala X.X."/>
            <person name="Katz L.A."/>
            <person name="Lahr D.J.G."/>
        </authorList>
    </citation>
    <scope>NUCLEOTIDE SEQUENCE</scope>
</reference>
<dbReference type="InterPro" id="IPR001753">
    <property type="entry name" value="Enoyl-CoA_hydra/iso"/>
</dbReference>
<evidence type="ECO:0000313" key="1">
    <source>
        <dbReference type="EMBL" id="NDV36333.1"/>
    </source>
</evidence>
<dbReference type="EMBL" id="GIBP01007364">
    <property type="protein sequence ID" value="NDV36333.1"/>
    <property type="molecule type" value="Transcribed_RNA"/>
</dbReference>
<dbReference type="PANTHER" id="PTHR11941:SF75">
    <property type="entry name" value="ENOYL-COA HYDRATASE_ISOMERASE FAMILY PROTEIN"/>
    <property type="match status" value="1"/>
</dbReference>
<name>A0A6B2LH24_9EUKA</name>
<dbReference type="AlphaFoldDB" id="A0A6B2LH24"/>
<dbReference type="PANTHER" id="PTHR11941">
    <property type="entry name" value="ENOYL-COA HYDRATASE-RELATED"/>
    <property type="match status" value="1"/>
</dbReference>
<organism evidence="1">
    <name type="scientific">Arcella intermedia</name>
    <dbReference type="NCBI Taxonomy" id="1963864"/>
    <lineage>
        <taxon>Eukaryota</taxon>
        <taxon>Amoebozoa</taxon>
        <taxon>Tubulinea</taxon>
        <taxon>Elardia</taxon>
        <taxon>Arcellinida</taxon>
        <taxon>Sphaerothecina</taxon>
        <taxon>Arcellidae</taxon>
        <taxon>Arcella</taxon>
    </lineage>
</organism>
<dbReference type="GO" id="GO:0006635">
    <property type="term" value="P:fatty acid beta-oxidation"/>
    <property type="evidence" value="ECO:0007669"/>
    <property type="project" value="TreeGrafter"/>
</dbReference>